<sequence>MPPVSSKQGTHKTSALKDEDMGGERDKSITQFFLLRSESRIHNIYTVPPAIKLRARPLTCKICPRPCNMM</sequence>
<reference evidence="2 3" key="1">
    <citation type="submission" date="2014-04" db="EMBL/GenBank/DDBJ databases">
        <authorList>
            <consortium name="DOE Joint Genome Institute"/>
            <person name="Kuo A."/>
            <person name="Kohler A."/>
            <person name="Costa M.D."/>
            <person name="Nagy L.G."/>
            <person name="Floudas D."/>
            <person name="Copeland A."/>
            <person name="Barry K.W."/>
            <person name="Cichocki N."/>
            <person name="Veneault-Fourrey C."/>
            <person name="LaButti K."/>
            <person name="Lindquist E.A."/>
            <person name="Lipzen A."/>
            <person name="Lundell T."/>
            <person name="Morin E."/>
            <person name="Murat C."/>
            <person name="Sun H."/>
            <person name="Tunlid A."/>
            <person name="Henrissat B."/>
            <person name="Grigoriev I.V."/>
            <person name="Hibbett D.S."/>
            <person name="Martin F."/>
            <person name="Nordberg H.P."/>
            <person name="Cantor M.N."/>
            <person name="Hua S.X."/>
        </authorList>
    </citation>
    <scope>NUCLEOTIDE SEQUENCE [LARGE SCALE GENOMIC DNA]</scope>
    <source>
        <strain evidence="2 3">441</strain>
    </source>
</reference>
<dbReference type="Proteomes" id="UP000054018">
    <property type="component" value="Unassembled WGS sequence"/>
</dbReference>
<dbReference type="AlphaFoldDB" id="A0A0C9ZEI2"/>
<proteinExistence type="predicted"/>
<reference evidence="3" key="2">
    <citation type="submission" date="2015-01" db="EMBL/GenBank/DDBJ databases">
        <title>Evolutionary Origins and Diversification of the Mycorrhizal Mutualists.</title>
        <authorList>
            <consortium name="DOE Joint Genome Institute"/>
            <consortium name="Mycorrhizal Genomics Consortium"/>
            <person name="Kohler A."/>
            <person name="Kuo A."/>
            <person name="Nagy L.G."/>
            <person name="Floudas D."/>
            <person name="Copeland A."/>
            <person name="Barry K.W."/>
            <person name="Cichocki N."/>
            <person name="Veneault-Fourrey C."/>
            <person name="LaButti K."/>
            <person name="Lindquist E.A."/>
            <person name="Lipzen A."/>
            <person name="Lundell T."/>
            <person name="Morin E."/>
            <person name="Murat C."/>
            <person name="Riley R."/>
            <person name="Ohm R."/>
            <person name="Sun H."/>
            <person name="Tunlid A."/>
            <person name="Henrissat B."/>
            <person name="Grigoriev I.V."/>
            <person name="Hibbett D.S."/>
            <person name="Martin F."/>
        </authorList>
    </citation>
    <scope>NUCLEOTIDE SEQUENCE [LARGE SCALE GENOMIC DNA]</scope>
    <source>
        <strain evidence="3">441</strain>
    </source>
</reference>
<name>A0A0C9ZEI2_9AGAM</name>
<organism evidence="2 3">
    <name type="scientific">Pisolithus microcarpus 441</name>
    <dbReference type="NCBI Taxonomy" id="765257"/>
    <lineage>
        <taxon>Eukaryota</taxon>
        <taxon>Fungi</taxon>
        <taxon>Dikarya</taxon>
        <taxon>Basidiomycota</taxon>
        <taxon>Agaricomycotina</taxon>
        <taxon>Agaricomycetes</taxon>
        <taxon>Agaricomycetidae</taxon>
        <taxon>Boletales</taxon>
        <taxon>Sclerodermatineae</taxon>
        <taxon>Pisolithaceae</taxon>
        <taxon>Pisolithus</taxon>
    </lineage>
</organism>
<protein>
    <submittedName>
        <fullName evidence="2">Uncharacterized protein</fullName>
    </submittedName>
</protein>
<evidence type="ECO:0000313" key="3">
    <source>
        <dbReference type="Proteomes" id="UP000054018"/>
    </source>
</evidence>
<feature type="non-terminal residue" evidence="2">
    <location>
        <position position="1"/>
    </location>
</feature>
<evidence type="ECO:0000313" key="2">
    <source>
        <dbReference type="EMBL" id="KIK18348.1"/>
    </source>
</evidence>
<keyword evidence="3" id="KW-1185">Reference proteome</keyword>
<feature type="region of interest" description="Disordered" evidence="1">
    <location>
        <begin position="1"/>
        <end position="24"/>
    </location>
</feature>
<gene>
    <name evidence="2" type="ORF">PISMIDRAFT_684232</name>
</gene>
<feature type="compositionally biased region" description="Basic and acidic residues" evidence="1">
    <location>
        <begin position="15"/>
        <end position="24"/>
    </location>
</feature>
<accession>A0A0C9ZEI2</accession>
<feature type="compositionally biased region" description="Polar residues" evidence="1">
    <location>
        <begin position="1"/>
        <end position="13"/>
    </location>
</feature>
<evidence type="ECO:0000256" key="1">
    <source>
        <dbReference type="SAM" id="MobiDB-lite"/>
    </source>
</evidence>
<dbReference type="EMBL" id="KN833807">
    <property type="protein sequence ID" value="KIK18348.1"/>
    <property type="molecule type" value="Genomic_DNA"/>
</dbReference>
<dbReference type="HOGENOM" id="CLU_2764837_0_0_1"/>